<organism evidence="2 3">
    <name type="scientific">Tetracentron sinense</name>
    <name type="common">Spur-leaf</name>
    <dbReference type="NCBI Taxonomy" id="13715"/>
    <lineage>
        <taxon>Eukaryota</taxon>
        <taxon>Viridiplantae</taxon>
        <taxon>Streptophyta</taxon>
        <taxon>Embryophyta</taxon>
        <taxon>Tracheophyta</taxon>
        <taxon>Spermatophyta</taxon>
        <taxon>Magnoliopsida</taxon>
        <taxon>Trochodendrales</taxon>
        <taxon>Trochodendraceae</taxon>
        <taxon>Tetracentron</taxon>
    </lineage>
</organism>
<sequence length="249" mass="28312">MWKRIAAVPSNDVQSRTVQYFINIEKLENEFLLTSAEHLLSLANVKSTFTGKSYFVCLISCIWSAMPSMTENIDLRIDVVLKFWKGSRLKRELERVFFALSLKCCPNRVGSSFIGNDIRTHSLLLTSSEDKAFIHGSVDTNPSSHQSKGNSQWETLELYLEKYKKLHPRLPVIVAETLLYTDPQMELPLWLVQMFKGSRRATSWGMAGQESGPASLFQLYVDCGRYTEATNLLLEYIESFASPDGHLLS</sequence>
<comment type="caution">
    <text evidence="2">The sequence shown here is derived from an EMBL/GenBank/DDBJ whole genome shotgun (WGS) entry which is preliminary data.</text>
</comment>
<protein>
    <recommendedName>
        <fullName evidence="1">NUP160 C-terminal TPR domain-containing protein</fullName>
    </recommendedName>
</protein>
<evidence type="ECO:0000259" key="1">
    <source>
        <dbReference type="Pfam" id="PF23347"/>
    </source>
</evidence>
<dbReference type="AlphaFoldDB" id="A0A835D3D6"/>
<gene>
    <name evidence="2" type="ORF">HHK36_028353</name>
</gene>
<dbReference type="Proteomes" id="UP000655225">
    <property type="component" value="Unassembled WGS sequence"/>
</dbReference>
<evidence type="ECO:0000313" key="2">
    <source>
        <dbReference type="EMBL" id="KAF8378928.1"/>
    </source>
</evidence>
<dbReference type="InterPro" id="IPR056536">
    <property type="entry name" value="TPR_NUP160_C"/>
</dbReference>
<dbReference type="EMBL" id="JABCRI010000022">
    <property type="protein sequence ID" value="KAF8378928.1"/>
    <property type="molecule type" value="Genomic_DNA"/>
</dbReference>
<dbReference type="OrthoDB" id="849754at2759"/>
<evidence type="ECO:0000313" key="3">
    <source>
        <dbReference type="Proteomes" id="UP000655225"/>
    </source>
</evidence>
<dbReference type="PANTHER" id="PTHR21286:SF0">
    <property type="entry name" value="NUCLEAR PORE COMPLEX PROTEIN NUP160"/>
    <property type="match status" value="1"/>
</dbReference>
<dbReference type="Pfam" id="PF23347">
    <property type="entry name" value="TPR_Nup160_C"/>
    <property type="match status" value="1"/>
</dbReference>
<accession>A0A835D3D6</accession>
<keyword evidence="3" id="KW-1185">Reference proteome</keyword>
<proteinExistence type="predicted"/>
<dbReference type="GO" id="GO:0017056">
    <property type="term" value="F:structural constituent of nuclear pore"/>
    <property type="evidence" value="ECO:0007669"/>
    <property type="project" value="TreeGrafter"/>
</dbReference>
<dbReference type="InterPro" id="IPR021717">
    <property type="entry name" value="Nucleoporin_Nup160"/>
</dbReference>
<dbReference type="PANTHER" id="PTHR21286">
    <property type="entry name" value="NUCLEAR PORE COMPLEX PROTEIN NUP160"/>
    <property type="match status" value="1"/>
</dbReference>
<reference evidence="2 3" key="1">
    <citation type="submission" date="2020-04" db="EMBL/GenBank/DDBJ databases">
        <title>Plant Genome Project.</title>
        <authorList>
            <person name="Zhang R.-G."/>
        </authorList>
    </citation>
    <scope>NUCLEOTIDE SEQUENCE [LARGE SCALE GENOMIC DNA]</scope>
    <source>
        <strain evidence="2">YNK0</strain>
        <tissue evidence="2">Leaf</tissue>
    </source>
</reference>
<feature type="domain" description="NUP160 C-terminal TPR" evidence="1">
    <location>
        <begin position="140"/>
        <end position="239"/>
    </location>
</feature>
<dbReference type="GO" id="GO:0005643">
    <property type="term" value="C:nuclear pore"/>
    <property type="evidence" value="ECO:0007669"/>
    <property type="project" value="TreeGrafter"/>
</dbReference>
<name>A0A835D3D6_TETSI</name>